<keyword evidence="2" id="KW-1185">Reference proteome</keyword>
<dbReference type="AlphaFoldDB" id="A0A9W6GHB6"/>
<proteinExistence type="predicted"/>
<protein>
    <submittedName>
        <fullName evidence="1">Uncharacterized protein</fullName>
    </submittedName>
</protein>
<name>A0A9W6GHB6_9BACT</name>
<organism evidence="1 2">
    <name type="scientific">Thermodesulfovibrio yellowstonii</name>
    <dbReference type="NCBI Taxonomy" id="28262"/>
    <lineage>
        <taxon>Bacteria</taxon>
        <taxon>Pseudomonadati</taxon>
        <taxon>Nitrospirota</taxon>
        <taxon>Thermodesulfovibrionia</taxon>
        <taxon>Thermodesulfovibrionales</taxon>
        <taxon>Thermodesulfovibrionaceae</taxon>
        <taxon>Thermodesulfovibrio</taxon>
    </lineage>
</organism>
<dbReference type="Gene3D" id="3.40.50.150">
    <property type="entry name" value="Vaccinia Virus protein VP39"/>
    <property type="match status" value="1"/>
</dbReference>
<evidence type="ECO:0000313" key="1">
    <source>
        <dbReference type="EMBL" id="GLI54160.1"/>
    </source>
</evidence>
<evidence type="ECO:0000313" key="2">
    <source>
        <dbReference type="Proteomes" id="UP001144297"/>
    </source>
</evidence>
<dbReference type="EMBL" id="BSDX01000001">
    <property type="protein sequence ID" value="GLI54160.1"/>
    <property type="molecule type" value="Genomic_DNA"/>
</dbReference>
<sequence>MGLINFGVPEKETEFLKENLGFDVFVESGTYKGETAKRMSKFFKKVYTIEKSDVMYDIAKENLKGILNVTMLKGDSREHLAEILNNNDNILFWLDAHWSGGETYGEEDECPLIEELNIIFRYPKNYVT</sequence>
<dbReference type="InterPro" id="IPR029063">
    <property type="entry name" value="SAM-dependent_MTases_sf"/>
</dbReference>
<accession>A0A9W6GHB6</accession>
<comment type="caution">
    <text evidence="1">The sequence shown here is derived from an EMBL/GenBank/DDBJ whole genome shotgun (WGS) entry which is preliminary data.</text>
</comment>
<dbReference type="Proteomes" id="UP001144297">
    <property type="component" value="Unassembled WGS sequence"/>
</dbReference>
<gene>
    <name evidence="1" type="ORF">TISLANDTSLP1_18530</name>
</gene>
<dbReference type="SUPFAM" id="SSF53335">
    <property type="entry name" value="S-adenosyl-L-methionine-dependent methyltransferases"/>
    <property type="match status" value="1"/>
</dbReference>
<reference evidence="1" key="1">
    <citation type="submission" date="2022-12" db="EMBL/GenBank/DDBJ databases">
        <title>Reference genome sequencing for broad-spectrum identification of bacterial and archaeal isolates by mass spectrometry.</title>
        <authorList>
            <person name="Sekiguchi Y."/>
            <person name="Tourlousse D.M."/>
        </authorList>
    </citation>
    <scope>NUCLEOTIDE SEQUENCE</scope>
    <source>
        <strain evidence="1">TSL-P1</strain>
    </source>
</reference>